<evidence type="ECO:0000256" key="4">
    <source>
        <dbReference type="ARBA" id="ARBA00008773"/>
    </source>
</evidence>
<evidence type="ECO:0000256" key="19">
    <source>
        <dbReference type="RuleBase" id="RU004335"/>
    </source>
</evidence>
<keyword evidence="23" id="KW-1185">Reference proteome</keyword>
<name>A0A1V8SD19_9PEZI</name>
<keyword evidence="21" id="KW-1133">Transmembrane helix</keyword>
<keyword evidence="10" id="KW-0378">Hydrolase</keyword>
<evidence type="ECO:0000256" key="8">
    <source>
        <dbReference type="ARBA" id="ARBA00022525"/>
    </source>
</evidence>
<evidence type="ECO:0000256" key="20">
    <source>
        <dbReference type="SAM" id="MobiDB-lite"/>
    </source>
</evidence>
<accession>A0A1V8SD19</accession>
<comment type="catalytic activity">
    <reaction evidence="1">
        <text>Hydrolysis of (1-&gt;3)-beta-D-glucosidic linkages in (1-&gt;3)-beta-D-glucans.</text>
        <dbReference type="EC" id="3.2.1.39"/>
    </reaction>
</comment>
<dbReference type="InterPro" id="IPR017853">
    <property type="entry name" value="GH"/>
</dbReference>
<evidence type="ECO:0000256" key="2">
    <source>
        <dbReference type="ARBA" id="ARBA00004191"/>
    </source>
</evidence>
<dbReference type="EC" id="3.2.1.39" evidence="5"/>
<keyword evidence="12" id="KW-0325">Glycoprotein</keyword>
<dbReference type="Gene3D" id="3.20.20.80">
    <property type="entry name" value="Glycosidases"/>
    <property type="match status" value="1"/>
</dbReference>
<evidence type="ECO:0000256" key="13">
    <source>
        <dbReference type="ARBA" id="ARBA00023277"/>
    </source>
</evidence>
<dbReference type="OrthoDB" id="68336at2759"/>
<evidence type="ECO:0000256" key="15">
    <source>
        <dbReference type="ARBA" id="ARBA00023326"/>
    </source>
</evidence>
<evidence type="ECO:0000256" key="9">
    <source>
        <dbReference type="ARBA" id="ARBA00022729"/>
    </source>
</evidence>
<dbReference type="InParanoid" id="A0A1V8SD19"/>
<dbReference type="EMBL" id="NAJO01000058">
    <property type="protein sequence ID" value="OQN97045.1"/>
    <property type="molecule type" value="Genomic_DNA"/>
</dbReference>
<organism evidence="22 23">
    <name type="scientific">Cryoendolithus antarcticus</name>
    <dbReference type="NCBI Taxonomy" id="1507870"/>
    <lineage>
        <taxon>Eukaryota</taxon>
        <taxon>Fungi</taxon>
        <taxon>Dikarya</taxon>
        <taxon>Ascomycota</taxon>
        <taxon>Pezizomycotina</taxon>
        <taxon>Dothideomycetes</taxon>
        <taxon>Dothideomycetidae</taxon>
        <taxon>Cladosporiales</taxon>
        <taxon>Cladosporiaceae</taxon>
        <taxon>Cryoendolithus</taxon>
    </lineage>
</organism>
<dbReference type="SUPFAM" id="SSF51445">
    <property type="entry name" value="(Trans)glycosidases"/>
    <property type="match status" value="1"/>
</dbReference>
<keyword evidence="15" id="KW-0624">Polysaccharide degradation</keyword>
<comment type="caution">
    <text evidence="22">The sequence shown here is derived from an EMBL/GenBank/DDBJ whole genome shotgun (WGS) entry which is preliminary data.</text>
</comment>
<reference evidence="23" key="1">
    <citation type="submission" date="2017-03" db="EMBL/GenBank/DDBJ databases">
        <title>Genomes of endolithic fungi from Antarctica.</title>
        <authorList>
            <person name="Coleine C."/>
            <person name="Masonjones S."/>
            <person name="Stajich J.E."/>
        </authorList>
    </citation>
    <scope>NUCLEOTIDE SEQUENCE [LARGE SCALE GENOMIC DNA]</scope>
    <source>
        <strain evidence="23">CCFEE 5527</strain>
    </source>
</reference>
<evidence type="ECO:0000256" key="5">
    <source>
        <dbReference type="ARBA" id="ARBA00012780"/>
    </source>
</evidence>
<keyword evidence="11 21" id="KW-0472">Membrane</keyword>
<evidence type="ECO:0000256" key="16">
    <source>
        <dbReference type="ARBA" id="ARBA00037649"/>
    </source>
</evidence>
<dbReference type="PANTHER" id="PTHR16631:SF17">
    <property type="entry name" value="GLUCAN ENDO-1,3-BETA-GLUCOSIDASE BTGC"/>
    <property type="match status" value="1"/>
</dbReference>
<dbReference type="AlphaFoldDB" id="A0A1V8SD19"/>
<feature type="compositionally biased region" description="Basic and acidic residues" evidence="20">
    <location>
        <begin position="60"/>
        <end position="72"/>
    </location>
</feature>
<protein>
    <recommendedName>
        <fullName evidence="5">glucan endo-1,3-beta-D-glucosidase</fullName>
        <ecNumber evidence="5">3.2.1.39</ecNumber>
    </recommendedName>
    <alternativeName>
        <fullName evidence="18">Endo-1,3-beta-glucanase btgC</fullName>
    </alternativeName>
    <alternativeName>
        <fullName evidence="17">Laminarinase btgC</fullName>
    </alternativeName>
</protein>
<sequence>MAHAPPTHRYGNPQPRSERPAWHGSAASLASESEVPDFGNAFRDIDNLYGGGAPRSRSSTPERRYWRPHGRDIPSGQSPPPARLPIHRHEESASSITPLMDHNGSLPRQSPSPVRRKQLSPVGPPAAVPFADRTYEQSRRASPRVTRDDGYGSYDNVQPRGFSHKPASSFPSQRDENPISYDRPTYRDRQSLAADRNDFERVEGGRHSNAPLPASEFINASSKAERSDWLDEQSHSKKRMKWLVGAIIALLVIAGAVGGAVGGVLASKKSNYGSSASSHDTISTSAAGVYDLHSSQVQSLLNNKALHRVFPGMDYTPLNAQYPACLQVPPDQNNITLDIAMLSQLTPAVRLYGTDCNQTEMVLEAINLLQLNATLQIWLGVWLDNNQTSNDRQLAQMYTILHTYPSDHFAGLIIGNEILFRGDMPIITLAGILSEVRTNLTTLGLKLPVATSDLGDDWTAELALSSDIVMANVHPFFAGLTPDVAPGWTWEFWQTHDAQLTTASATGAATWPKSVISEVGWPSEGGNDCGDVSGTCPTDIAGAVASIENLNAFMDGFVCQSLANGTTFFWFEAFDEPWKHQFDNGTKRWESKWGLMDEGRNVKDGLLIPDCGGKALSKAY</sequence>
<evidence type="ECO:0000256" key="6">
    <source>
        <dbReference type="ARBA" id="ARBA00022475"/>
    </source>
</evidence>
<evidence type="ECO:0000256" key="21">
    <source>
        <dbReference type="SAM" id="Phobius"/>
    </source>
</evidence>
<keyword evidence="13" id="KW-0119">Carbohydrate metabolism</keyword>
<feature type="compositionally biased region" description="Basic and acidic residues" evidence="20">
    <location>
        <begin position="133"/>
        <end position="150"/>
    </location>
</feature>
<dbReference type="GO" id="GO:0005886">
    <property type="term" value="C:plasma membrane"/>
    <property type="evidence" value="ECO:0007669"/>
    <property type="project" value="UniProtKB-SubCell"/>
</dbReference>
<dbReference type="GO" id="GO:0042973">
    <property type="term" value="F:glucan endo-1,3-beta-D-glucosidase activity"/>
    <property type="evidence" value="ECO:0007669"/>
    <property type="project" value="UniProtKB-EC"/>
</dbReference>
<dbReference type="Proteomes" id="UP000192596">
    <property type="component" value="Unassembled WGS sequence"/>
</dbReference>
<feature type="region of interest" description="Disordered" evidence="20">
    <location>
        <begin position="1"/>
        <end position="217"/>
    </location>
</feature>
<evidence type="ECO:0000256" key="1">
    <source>
        <dbReference type="ARBA" id="ARBA00000382"/>
    </source>
</evidence>
<dbReference type="STRING" id="1507870.A0A1V8SD19"/>
<comment type="function">
    <text evidence="16">Glucanases play a role in cell expansion during growth, in cell-cell fusion during mating, and in spore release during sporulation. This enzyme may be involved in beta-glucan degradation. Active on laminarin and lichenan.</text>
</comment>
<dbReference type="GO" id="GO:0009277">
    <property type="term" value="C:fungal-type cell wall"/>
    <property type="evidence" value="ECO:0007669"/>
    <property type="project" value="TreeGrafter"/>
</dbReference>
<dbReference type="GO" id="GO:0000272">
    <property type="term" value="P:polysaccharide catabolic process"/>
    <property type="evidence" value="ECO:0007669"/>
    <property type="project" value="UniProtKB-KW"/>
</dbReference>
<evidence type="ECO:0000256" key="18">
    <source>
        <dbReference type="ARBA" id="ARBA00043078"/>
    </source>
</evidence>
<feature type="compositionally biased region" description="Basic and acidic residues" evidence="20">
    <location>
        <begin position="184"/>
        <end position="206"/>
    </location>
</feature>
<keyword evidence="8" id="KW-0964">Secreted</keyword>
<comment type="similarity">
    <text evidence="4 19">Belongs to the glycosyl hydrolase 17 family.</text>
</comment>
<keyword evidence="7" id="KW-0134">Cell wall</keyword>
<keyword evidence="6" id="KW-1003">Cell membrane</keyword>
<dbReference type="GO" id="GO:0009986">
    <property type="term" value="C:cell surface"/>
    <property type="evidence" value="ECO:0007669"/>
    <property type="project" value="TreeGrafter"/>
</dbReference>
<dbReference type="PANTHER" id="PTHR16631">
    <property type="entry name" value="GLUCAN 1,3-BETA-GLUCOSIDASE"/>
    <property type="match status" value="1"/>
</dbReference>
<dbReference type="GO" id="GO:0005576">
    <property type="term" value="C:extracellular region"/>
    <property type="evidence" value="ECO:0007669"/>
    <property type="project" value="TreeGrafter"/>
</dbReference>
<dbReference type="GO" id="GO:0071555">
    <property type="term" value="P:cell wall organization"/>
    <property type="evidence" value="ECO:0007669"/>
    <property type="project" value="UniProtKB-KW"/>
</dbReference>
<gene>
    <name evidence="22" type="ORF">B0A48_16849</name>
</gene>
<evidence type="ECO:0000256" key="14">
    <source>
        <dbReference type="ARBA" id="ARBA00023316"/>
    </source>
</evidence>
<evidence type="ECO:0000256" key="11">
    <source>
        <dbReference type="ARBA" id="ARBA00023136"/>
    </source>
</evidence>
<evidence type="ECO:0000313" key="23">
    <source>
        <dbReference type="Proteomes" id="UP000192596"/>
    </source>
</evidence>
<dbReference type="InterPro" id="IPR050732">
    <property type="entry name" value="Beta-glucan_modifiers"/>
</dbReference>
<evidence type="ECO:0000256" key="17">
    <source>
        <dbReference type="ARBA" id="ARBA00042373"/>
    </source>
</evidence>
<dbReference type="Pfam" id="PF00332">
    <property type="entry name" value="Glyco_hydro_17"/>
    <property type="match status" value="1"/>
</dbReference>
<evidence type="ECO:0000256" key="10">
    <source>
        <dbReference type="ARBA" id="ARBA00022801"/>
    </source>
</evidence>
<evidence type="ECO:0000256" key="3">
    <source>
        <dbReference type="ARBA" id="ARBA00004401"/>
    </source>
</evidence>
<keyword evidence="9" id="KW-0732">Signal</keyword>
<evidence type="ECO:0000256" key="12">
    <source>
        <dbReference type="ARBA" id="ARBA00023180"/>
    </source>
</evidence>
<feature type="transmembrane region" description="Helical" evidence="21">
    <location>
        <begin position="242"/>
        <end position="266"/>
    </location>
</feature>
<evidence type="ECO:0000313" key="22">
    <source>
        <dbReference type="EMBL" id="OQN97045.1"/>
    </source>
</evidence>
<keyword evidence="21" id="KW-0812">Transmembrane</keyword>
<evidence type="ECO:0000256" key="7">
    <source>
        <dbReference type="ARBA" id="ARBA00022512"/>
    </source>
</evidence>
<dbReference type="InterPro" id="IPR000490">
    <property type="entry name" value="Glyco_hydro_17"/>
</dbReference>
<comment type="subcellular location">
    <subcellularLocation>
        <location evidence="3">Cell membrane</location>
        <topology evidence="3">Single-pass type II membrane protein</topology>
    </subcellularLocation>
    <subcellularLocation>
        <location evidence="2">Secreted</location>
        <location evidence="2">Cell wall</location>
    </subcellularLocation>
</comment>
<keyword evidence="14" id="KW-0961">Cell wall biogenesis/degradation</keyword>
<proteinExistence type="inferred from homology"/>